<proteinExistence type="predicted"/>
<dbReference type="InterPro" id="IPR013321">
    <property type="entry name" value="Arc_rbn_hlx_hlx"/>
</dbReference>
<dbReference type="AlphaFoldDB" id="A0A0F9QTI2"/>
<protein>
    <submittedName>
        <fullName evidence="1">Uncharacterized protein</fullName>
    </submittedName>
</protein>
<comment type="caution">
    <text evidence="1">The sequence shown here is derived from an EMBL/GenBank/DDBJ whole genome shotgun (WGS) entry which is preliminary data.</text>
</comment>
<sequence length="50" mass="5489">MGIIQIKGVPDELHNRFKAACALEGVNMTEKIIELMGAYLKAKEKGDEKG</sequence>
<dbReference type="InterPro" id="IPR010985">
    <property type="entry name" value="Ribbon_hlx_hlx"/>
</dbReference>
<dbReference type="SUPFAM" id="SSF47598">
    <property type="entry name" value="Ribbon-helix-helix"/>
    <property type="match status" value="1"/>
</dbReference>
<gene>
    <name evidence="1" type="ORF">LCGC14_0679720</name>
</gene>
<reference evidence="1" key="1">
    <citation type="journal article" date="2015" name="Nature">
        <title>Complex archaea that bridge the gap between prokaryotes and eukaryotes.</title>
        <authorList>
            <person name="Spang A."/>
            <person name="Saw J.H."/>
            <person name="Jorgensen S.L."/>
            <person name="Zaremba-Niedzwiedzka K."/>
            <person name="Martijn J."/>
            <person name="Lind A.E."/>
            <person name="van Eijk R."/>
            <person name="Schleper C."/>
            <person name="Guy L."/>
            <person name="Ettema T.J."/>
        </authorList>
    </citation>
    <scope>NUCLEOTIDE SEQUENCE</scope>
</reference>
<dbReference type="Pfam" id="PF09274">
    <property type="entry name" value="ParG"/>
    <property type="match status" value="1"/>
</dbReference>
<name>A0A0F9QTI2_9ZZZZ</name>
<dbReference type="Gene3D" id="1.10.1220.10">
    <property type="entry name" value="Met repressor-like"/>
    <property type="match status" value="1"/>
</dbReference>
<dbReference type="EMBL" id="LAZR01001369">
    <property type="protein sequence ID" value="KKN45749.1"/>
    <property type="molecule type" value="Genomic_DNA"/>
</dbReference>
<dbReference type="GO" id="GO:0006355">
    <property type="term" value="P:regulation of DNA-templated transcription"/>
    <property type="evidence" value="ECO:0007669"/>
    <property type="project" value="InterPro"/>
</dbReference>
<accession>A0A0F9QTI2</accession>
<evidence type="ECO:0000313" key="1">
    <source>
        <dbReference type="EMBL" id="KKN45749.1"/>
    </source>
</evidence>
<organism evidence="1">
    <name type="scientific">marine sediment metagenome</name>
    <dbReference type="NCBI Taxonomy" id="412755"/>
    <lineage>
        <taxon>unclassified sequences</taxon>
        <taxon>metagenomes</taxon>
        <taxon>ecological metagenomes</taxon>
    </lineage>
</organism>
<dbReference type="InterPro" id="IPR015354">
    <property type="entry name" value="DNA_partition_ParG"/>
</dbReference>